<dbReference type="PANTHER" id="PTHR21377:SF0">
    <property type="entry name" value="PROTEIN FAM210B, MITOCHONDRIAL"/>
    <property type="match status" value="1"/>
</dbReference>
<dbReference type="OrthoDB" id="426386at2759"/>
<dbReference type="InterPro" id="IPR009688">
    <property type="entry name" value="FAM210A/B-like_dom"/>
</dbReference>
<protein>
    <submittedName>
        <fullName evidence="1">Uncharacterized protein</fullName>
    </submittedName>
</protein>
<reference evidence="1 2" key="1">
    <citation type="submission" date="2016-10" db="EMBL/GenBank/DDBJ databases">
        <authorList>
            <person name="Cai Z."/>
        </authorList>
    </citation>
    <scope>NUCLEOTIDE SEQUENCE [LARGE SCALE GENOMIC DNA]</scope>
</reference>
<gene>
    <name evidence="1" type="ORF">BQ4739_LOCUS10453</name>
</gene>
<dbReference type="InterPro" id="IPR045866">
    <property type="entry name" value="FAM210A/B-like"/>
</dbReference>
<sequence length="125" mass="13762">MWGSLGLHTQTLKNGLKKYGRSGIVTYLGLSSMVTTGFYIAIERNVDVKKLVGIEDEPEGEPSMLQKLLLGPGSHIVLAVMCSKACIPIKLPVALALTPYVHRLEQRFFQRAVQQAAKSAQQQPR</sequence>
<keyword evidence="2" id="KW-1185">Reference proteome</keyword>
<dbReference type="EMBL" id="FNXT01000981">
    <property type="protein sequence ID" value="SZX70224.1"/>
    <property type="molecule type" value="Genomic_DNA"/>
</dbReference>
<organism evidence="1 2">
    <name type="scientific">Tetradesmus obliquus</name>
    <name type="common">Green alga</name>
    <name type="synonym">Acutodesmus obliquus</name>
    <dbReference type="NCBI Taxonomy" id="3088"/>
    <lineage>
        <taxon>Eukaryota</taxon>
        <taxon>Viridiplantae</taxon>
        <taxon>Chlorophyta</taxon>
        <taxon>core chlorophytes</taxon>
        <taxon>Chlorophyceae</taxon>
        <taxon>CS clade</taxon>
        <taxon>Sphaeropleales</taxon>
        <taxon>Scenedesmaceae</taxon>
        <taxon>Tetradesmus</taxon>
    </lineage>
</organism>
<dbReference type="AlphaFoldDB" id="A0A383VZK5"/>
<dbReference type="PANTHER" id="PTHR21377">
    <property type="entry name" value="PROTEIN FAM210B, MITOCHONDRIAL"/>
    <property type="match status" value="1"/>
</dbReference>
<dbReference type="Pfam" id="PF06916">
    <property type="entry name" value="FAM210A-B_dom"/>
    <property type="match status" value="1"/>
</dbReference>
<evidence type="ECO:0000313" key="1">
    <source>
        <dbReference type="EMBL" id="SZX70224.1"/>
    </source>
</evidence>
<proteinExistence type="predicted"/>
<dbReference type="GO" id="GO:0005739">
    <property type="term" value="C:mitochondrion"/>
    <property type="evidence" value="ECO:0007669"/>
    <property type="project" value="TreeGrafter"/>
</dbReference>
<dbReference type="Proteomes" id="UP000256970">
    <property type="component" value="Unassembled WGS sequence"/>
</dbReference>
<name>A0A383VZK5_TETOB</name>
<accession>A0A383VZK5</accession>
<evidence type="ECO:0000313" key="2">
    <source>
        <dbReference type="Proteomes" id="UP000256970"/>
    </source>
</evidence>